<dbReference type="AlphaFoldDB" id="A0A1I2GZQ6"/>
<keyword evidence="10" id="KW-1185">Reference proteome</keyword>
<evidence type="ECO:0000259" key="8">
    <source>
        <dbReference type="PROSITE" id="PS50110"/>
    </source>
</evidence>
<dbReference type="SUPFAM" id="SSF55874">
    <property type="entry name" value="ATPase domain of HSP90 chaperone/DNA topoisomerase II/histidine kinase"/>
    <property type="match status" value="1"/>
</dbReference>
<keyword evidence="3" id="KW-0808">Transferase</keyword>
<dbReference type="InterPro" id="IPR036097">
    <property type="entry name" value="HisK_dim/P_sf"/>
</dbReference>
<dbReference type="GO" id="GO:0030295">
    <property type="term" value="F:protein kinase activator activity"/>
    <property type="evidence" value="ECO:0007669"/>
    <property type="project" value="TreeGrafter"/>
</dbReference>
<dbReference type="InterPro" id="IPR003594">
    <property type="entry name" value="HATPase_dom"/>
</dbReference>
<comment type="catalytic activity">
    <reaction evidence="1">
        <text>ATP + protein L-histidine = ADP + protein N-phospho-L-histidine.</text>
        <dbReference type="EC" id="2.7.13.3"/>
    </reaction>
</comment>
<feature type="domain" description="Response regulatory" evidence="8">
    <location>
        <begin position="1"/>
        <end position="112"/>
    </location>
</feature>
<dbReference type="GO" id="GO:0000155">
    <property type="term" value="F:phosphorelay sensor kinase activity"/>
    <property type="evidence" value="ECO:0007669"/>
    <property type="project" value="InterPro"/>
</dbReference>
<dbReference type="InterPro" id="IPR011006">
    <property type="entry name" value="CheY-like_superfamily"/>
</dbReference>
<dbReference type="CDD" id="cd17569">
    <property type="entry name" value="REC_HupR-like"/>
    <property type="match status" value="1"/>
</dbReference>
<dbReference type="EMBL" id="FONY01000021">
    <property type="protein sequence ID" value="SFF23464.1"/>
    <property type="molecule type" value="Genomic_DNA"/>
</dbReference>
<dbReference type="PANTHER" id="PTHR42878">
    <property type="entry name" value="TWO-COMPONENT HISTIDINE KINASE"/>
    <property type="match status" value="1"/>
</dbReference>
<dbReference type="Pfam" id="PF02518">
    <property type="entry name" value="HATPase_c"/>
    <property type="match status" value="1"/>
</dbReference>
<dbReference type="SUPFAM" id="SSF52172">
    <property type="entry name" value="CheY-like"/>
    <property type="match status" value="1"/>
</dbReference>
<evidence type="ECO:0000313" key="10">
    <source>
        <dbReference type="Proteomes" id="UP000199513"/>
    </source>
</evidence>
<dbReference type="STRING" id="1003.SAMN04488541_102139"/>
<evidence type="ECO:0000256" key="1">
    <source>
        <dbReference type="ARBA" id="ARBA00000085"/>
    </source>
</evidence>
<reference evidence="9 10" key="1">
    <citation type="submission" date="2016-10" db="EMBL/GenBank/DDBJ databases">
        <authorList>
            <person name="de Groot N.N."/>
        </authorList>
    </citation>
    <scope>NUCLEOTIDE SEQUENCE [LARGE SCALE GENOMIC DNA]</scope>
    <source>
        <strain>GEY</strain>
        <strain evidence="10">DSM 9560</strain>
    </source>
</reference>
<proteinExistence type="predicted"/>
<dbReference type="Gene3D" id="3.30.565.10">
    <property type="entry name" value="Histidine kinase-like ATPase, C-terminal domain"/>
    <property type="match status" value="1"/>
</dbReference>
<sequence length="404" mass="46353">MDDEIDNLVVFESAFRWHFQIFTANSALNALQILEKNPDIALLIADERMPEMSGLNLIEIVLKKYPDIINIILTGFGDLQTIIKAINMGGIYHYVTKPWKQEELKITIENALESYELRQQNKALIINLQQANKELEEYAKTLETKVEERTKELNALKDELEEKIQQRTSKLSSAYMTLLDFNKELDNYIYRASHDIAGPLARFAGLCNIALIESQDSSSQTYFKLLKDEAENLRYILTNLIRENEIKYRRLHLVEIDFHSLIKEVLESMHSVAGYQEVQINVQVAKDLHFENDPLLLRFIFFYLLHNAILYRIDNQARQAEVNISIIPILNEGVKITIADNGIGISEEIQGKVFERFFRGTSKSKGNGMGLYLAKAAVHQLNGSIHLESELNIGTTFEIFLPKG</sequence>
<dbReference type="InterPro" id="IPR001789">
    <property type="entry name" value="Sig_transdc_resp-reg_receiver"/>
</dbReference>
<accession>A0A1I2GZQ6</accession>
<dbReference type="Proteomes" id="UP000199513">
    <property type="component" value="Unassembled WGS sequence"/>
</dbReference>
<feature type="modified residue" description="4-aspartylphosphate" evidence="5">
    <location>
        <position position="46"/>
    </location>
</feature>
<protein>
    <recommendedName>
        <fullName evidence="2">histidine kinase</fullName>
        <ecNumber evidence="2">2.7.13.3</ecNumber>
    </recommendedName>
</protein>
<dbReference type="CDD" id="cd00075">
    <property type="entry name" value="HATPase"/>
    <property type="match status" value="1"/>
</dbReference>
<evidence type="ECO:0000313" key="9">
    <source>
        <dbReference type="EMBL" id="SFF23464.1"/>
    </source>
</evidence>
<keyword evidence="5" id="KW-0597">Phosphoprotein</keyword>
<feature type="domain" description="Histidine kinase" evidence="7">
    <location>
        <begin position="191"/>
        <end position="404"/>
    </location>
</feature>
<dbReference type="EC" id="2.7.13.3" evidence="2"/>
<dbReference type="Gene3D" id="3.40.50.2300">
    <property type="match status" value="1"/>
</dbReference>
<evidence type="ECO:0000259" key="7">
    <source>
        <dbReference type="PROSITE" id="PS50109"/>
    </source>
</evidence>
<dbReference type="InterPro" id="IPR050351">
    <property type="entry name" value="BphY/WalK/GraS-like"/>
</dbReference>
<dbReference type="InterPro" id="IPR004358">
    <property type="entry name" value="Sig_transdc_His_kin-like_C"/>
</dbReference>
<dbReference type="PRINTS" id="PR00344">
    <property type="entry name" value="BCTRLSENSOR"/>
</dbReference>
<dbReference type="PROSITE" id="PS50110">
    <property type="entry name" value="RESPONSE_REGULATORY"/>
    <property type="match status" value="1"/>
</dbReference>
<feature type="coiled-coil region" evidence="6">
    <location>
        <begin position="114"/>
        <end position="170"/>
    </location>
</feature>
<dbReference type="PANTHER" id="PTHR42878:SF15">
    <property type="entry name" value="BACTERIOPHYTOCHROME"/>
    <property type="match status" value="1"/>
</dbReference>
<dbReference type="SUPFAM" id="SSF47384">
    <property type="entry name" value="Homodimeric domain of signal transducing histidine kinase"/>
    <property type="match status" value="1"/>
</dbReference>
<dbReference type="GO" id="GO:0007234">
    <property type="term" value="P:osmosensory signaling via phosphorelay pathway"/>
    <property type="evidence" value="ECO:0007669"/>
    <property type="project" value="TreeGrafter"/>
</dbReference>
<evidence type="ECO:0000256" key="2">
    <source>
        <dbReference type="ARBA" id="ARBA00012438"/>
    </source>
</evidence>
<evidence type="ECO:0000256" key="6">
    <source>
        <dbReference type="SAM" id="Coils"/>
    </source>
</evidence>
<dbReference type="InterPro" id="IPR036890">
    <property type="entry name" value="HATPase_C_sf"/>
</dbReference>
<evidence type="ECO:0000256" key="3">
    <source>
        <dbReference type="ARBA" id="ARBA00022679"/>
    </source>
</evidence>
<dbReference type="GO" id="GO:0000156">
    <property type="term" value="F:phosphorelay response regulator activity"/>
    <property type="evidence" value="ECO:0007669"/>
    <property type="project" value="TreeGrafter"/>
</dbReference>
<keyword evidence="4 9" id="KW-0418">Kinase</keyword>
<dbReference type="Pfam" id="PF00072">
    <property type="entry name" value="Response_reg"/>
    <property type="match status" value="1"/>
</dbReference>
<dbReference type="SMART" id="SM00448">
    <property type="entry name" value="REC"/>
    <property type="match status" value="1"/>
</dbReference>
<name>A0A1I2GZQ6_9BACT</name>
<organism evidence="9 10">
    <name type="scientific">Thermoflexibacter ruber</name>
    <dbReference type="NCBI Taxonomy" id="1003"/>
    <lineage>
        <taxon>Bacteria</taxon>
        <taxon>Pseudomonadati</taxon>
        <taxon>Bacteroidota</taxon>
        <taxon>Cytophagia</taxon>
        <taxon>Cytophagales</taxon>
        <taxon>Thermoflexibacteraceae</taxon>
        <taxon>Thermoflexibacter</taxon>
    </lineage>
</organism>
<dbReference type="InterPro" id="IPR005467">
    <property type="entry name" value="His_kinase_dom"/>
</dbReference>
<evidence type="ECO:0000256" key="5">
    <source>
        <dbReference type="PROSITE-ProRule" id="PRU00169"/>
    </source>
</evidence>
<dbReference type="SMART" id="SM00387">
    <property type="entry name" value="HATPase_c"/>
    <property type="match status" value="1"/>
</dbReference>
<gene>
    <name evidence="9" type="ORF">SAMN04488541_102139</name>
</gene>
<dbReference type="PROSITE" id="PS50109">
    <property type="entry name" value="HIS_KIN"/>
    <property type="match status" value="1"/>
</dbReference>
<evidence type="ECO:0000256" key="4">
    <source>
        <dbReference type="ARBA" id="ARBA00022777"/>
    </source>
</evidence>
<keyword evidence="6" id="KW-0175">Coiled coil</keyword>